<evidence type="ECO:0000313" key="3">
    <source>
        <dbReference type="Proteomes" id="UP000321926"/>
    </source>
</evidence>
<sequence>MLRNSTSEETQERMNEGLVTLFQALNRNAVNYFLLTDFESDLVSNDIDLFVHPGHKQLFEETLLACGWYKRKEPTHHYNHYFYYLPNSDLYLDVKYALSFANGPDKCFSYNRQEEAMQDTILNSKGIRRPKGIHAVVLYAAHLGYKERGKLEHKHKHYLSSFISLYDAELEKASAPVVQALRTWLELSFPHNIQKLQNILEPHFRYEQKKMVRNKRHLKYGYGLKVLFLGTDGSGKTTLIKAVDDKLNLKTNKLYLGMGDTGWTSSFSKKLYNHKFKIKLVDKFFSVLKTFLVLPAELCLRMLPVKLRSKYAVVLIDRFPGSVFLDKKFGKKTIYESILPQPDLIFFLYADPETLVQRKPDEITLEKSTADIAKFRQVAEVVSKGNYIGIDTSKLSVNEARDFIISEIFKHSKVYTNLLTAKFN</sequence>
<dbReference type="AlphaFoldDB" id="A0A5C8K796"/>
<organism evidence="2 3">
    <name type="scientific">Pontibacter qinzhouensis</name>
    <dbReference type="NCBI Taxonomy" id="2603253"/>
    <lineage>
        <taxon>Bacteria</taxon>
        <taxon>Pseudomonadati</taxon>
        <taxon>Bacteroidota</taxon>
        <taxon>Cytophagia</taxon>
        <taxon>Cytophagales</taxon>
        <taxon>Hymenobacteraceae</taxon>
        <taxon>Pontibacter</taxon>
    </lineage>
</organism>
<dbReference type="SUPFAM" id="SSF52540">
    <property type="entry name" value="P-loop containing nucleoside triphosphate hydrolases"/>
    <property type="match status" value="1"/>
</dbReference>
<feature type="domain" description="Thymidylate kinase-like" evidence="1">
    <location>
        <begin position="230"/>
        <end position="402"/>
    </location>
</feature>
<gene>
    <name evidence="2" type="ORF">FVR03_10525</name>
</gene>
<dbReference type="RefSeq" id="WP_147921708.1">
    <property type="nucleotide sequence ID" value="NZ_VRTY01000033.1"/>
</dbReference>
<dbReference type="EMBL" id="VRTY01000033">
    <property type="protein sequence ID" value="TXK46768.1"/>
    <property type="molecule type" value="Genomic_DNA"/>
</dbReference>
<accession>A0A5C8K796</accession>
<dbReference type="InterPro" id="IPR039430">
    <property type="entry name" value="Thymidylate_kin-like_dom"/>
</dbReference>
<dbReference type="Pfam" id="PF02223">
    <property type="entry name" value="Thymidylate_kin"/>
    <property type="match status" value="1"/>
</dbReference>
<name>A0A5C8K796_9BACT</name>
<evidence type="ECO:0000313" key="2">
    <source>
        <dbReference type="EMBL" id="TXK46768.1"/>
    </source>
</evidence>
<reference evidence="2 3" key="1">
    <citation type="submission" date="2019-08" db="EMBL/GenBank/DDBJ databases">
        <authorList>
            <person name="Shi S."/>
        </authorList>
    </citation>
    <scope>NUCLEOTIDE SEQUENCE [LARGE SCALE GENOMIC DNA]</scope>
    <source>
        <strain evidence="2 3">GY10130</strain>
    </source>
</reference>
<proteinExistence type="predicted"/>
<comment type="caution">
    <text evidence="2">The sequence shown here is derived from an EMBL/GenBank/DDBJ whole genome shotgun (WGS) entry which is preliminary data.</text>
</comment>
<keyword evidence="3" id="KW-1185">Reference proteome</keyword>
<dbReference type="Proteomes" id="UP000321926">
    <property type="component" value="Unassembled WGS sequence"/>
</dbReference>
<evidence type="ECO:0000259" key="1">
    <source>
        <dbReference type="Pfam" id="PF02223"/>
    </source>
</evidence>
<protein>
    <recommendedName>
        <fullName evidence="1">Thymidylate kinase-like domain-containing protein</fullName>
    </recommendedName>
</protein>
<dbReference type="Gene3D" id="3.40.50.300">
    <property type="entry name" value="P-loop containing nucleotide triphosphate hydrolases"/>
    <property type="match status" value="1"/>
</dbReference>
<dbReference type="InterPro" id="IPR027417">
    <property type="entry name" value="P-loop_NTPase"/>
</dbReference>
<dbReference type="OrthoDB" id="6494800at2"/>